<dbReference type="EMBL" id="LNYC01000070">
    <property type="protein sequence ID" value="KTC97463.1"/>
    <property type="molecule type" value="Genomic_DNA"/>
</dbReference>
<dbReference type="Gene3D" id="1.25.40.80">
    <property type="match status" value="1"/>
</dbReference>
<comment type="cofactor">
    <cofactor evidence="1">
        <name>(6R)-5,10-methylene-5,6,7,8-tetrahydrofolate</name>
        <dbReference type="ChEBI" id="CHEBI:15636"/>
    </cofactor>
</comment>
<dbReference type="InterPro" id="IPR036155">
    <property type="entry name" value="Crypto/Photolyase_N_sf"/>
</dbReference>
<feature type="binding site" evidence="6">
    <location>
        <position position="271"/>
    </location>
    <ligand>
        <name>FAD</name>
        <dbReference type="ChEBI" id="CHEBI:57692"/>
    </ligand>
</feature>
<accession>A0A0W0TPD5</accession>
<dbReference type="Proteomes" id="UP000054785">
    <property type="component" value="Unassembled WGS sequence"/>
</dbReference>
<dbReference type="PRINTS" id="PR00147">
    <property type="entry name" value="DNAPHOTLYASE"/>
</dbReference>
<keyword evidence="4 6" id="KW-0274">FAD</keyword>
<comment type="cofactor">
    <cofactor evidence="6">
        <name>FAD</name>
        <dbReference type="ChEBI" id="CHEBI:57692"/>
    </cofactor>
    <text evidence="6">Binds 1 FAD per subunit.</text>
</comment>
<keyword evidence="3 6" id="KW-0285">Flavoprotein</keyword>
<dbReference type="GO" id="GO:0006950">
    <property type="term" value="P:response to stress"/>
    <property type="evidence" value="ECO:0007669"/>
    <property type="project" value="UniProtKB-ARBA"/>
</dbReference>
<evidence type="ECO:0000313" key="10">
    <source>
        <dbReference type="Proteomes" id="UP000054785"/>
    </source>
</evidence>
<organism evidence="9 10">
    <name type="scientific">Legionella geestiana</name>
    <dbReference type="NCBI Taxonomy" id="45065"/>
    <lineage>
        <taxon>Bacteria</taxon>
        <taxon>Pseudomonadati</taxon>
        <taxon>Pseudomonadota</taxon>
        <taxon>Gammaproteobacteria</taxon>
        <taxon>Legionellales</taxon>
        <taxon>Legionellaceae</taxon>
        <taxon>Legionella</taxon>
    </lineage>
</organism>
<dbReference type="InterPro" id="IPR018394">
    <property type="entry name" value="DNA_photolyase_1_CS_C"/>
</dbReference>
<evidence type="ECO:0000256" key="2">
    <source>
        <dbReference type="ARBA" id="ARBA00005862"/>
    </source>
</evidence>
<dbReference type="Gene3D" id="1.10.579.10">
    <property type="entry name" value="DNA Cyclobutane Dipyrimidine Photolyase, subunit A, domain 3"/>
    <property type="match status" value="1"/>
</dbReference>
<dbReference type="GO" id="GO:0071949">
    <property type="term" value="F:FAD binding"/>
    <property type="evidence" value="ECO:0007669"/>
    <property type="project" value="TreeGrafter"/>
</dbReference>
<dbReference type="PANTHER" id="PTHR11455">
    <property type="entry name" value="CRYPTOCHROME"/>
    <property type="match status" value="1"/>
</dbReference>
<dbReference type="PANTHER" id="PTHR11455:SF9">
    <property type="entry name" value="CRYPTOCHROME CIRCADIAN CLOCK 5 ISOFORM X1"/>
    <property type="match status" value="1"/>
</dbReference>
<comment type="similarity">
    <text evidence="2">Belongs to the DNA photolyase class-1 family.</text>
</comment>
<dbReference type="SUPFAM" id="SSF48173">
    <property type="entry name" value="Cryptochrome/photolyase FAD-binding domain"/>
    <property type="match status" value="1"/>
</dbReference>
<dbReference type="STRING" id="45065.Lgee_1784"/>
<keyword evidence="9" id="KW-0456">Lyase</keyword>
<dbReference type="PROSITE" id="PS51645">
    <property type="entry name" value="PHR_CRY_ALPHA_BETA"/>
    <property type="match status" value="1"/>
</dbReference>
<protein>
    <submittedName>
        <fullName evidence="9">Deoxyribodipyrimidine photolyase</fullName>
    </submittedName>
</protein>
<evidence type="ECO:0000256" key="4">
    <source>
        <dbReference type="ARBA" id="ARBA00022827"/>
    </source>
</evidence>
<sequence>MQFINVVWFKRDLRTRDNQPLFEAARMGRVLPLYIVEPELWKQPDCGPRHWHFIHDSLKELQTSLALLGAPLVIRIGEAIEVLQQLAHELGPFTLWSHEETGNAWTYQRDIDVAAWCRSEGIVWYEFPSNGVVRRLKSRDEWAVQREARMALSIIPHPEHLKGITSIRAQELPQKNHPLFGGDKVGSVQRGGCSQAQKTLDSFLKERGRRYMQTISRPGVSARHCSRLSAHLTYGTLSVREVEQATKAKLRALAGANDPDAIYFTRNLSAFLSRLAWHCHFIQKLEQQPAIETACMHPAFEGMREPHFRDDYFNAWKTGNTGYPLVDACMRSLHENGWITFRMRAMLVSFASYHLWLDWRKTAPFLAKLFTDYEPGIHYAQFQMQSGVTGINAIRIYNPVKQSSDHDPHGTFIRRYIPELQSIPDAFIHEPWRMDKAPTDYPAPIVNHIEATRFARQEISSRWHQEGFHEE</sequence>
<dbReference type="InterPro" id="IPR005101">
    <property type="entry name" value="Cryptochr/Photolyase_FAD-bd"/>
</dbReference>
<dbReference type="GO" id="GO:0006139">
    <property type="term" value="P:nucleobase-containing compound metabolic process"/>
    <property type="evidence" value="ECO:0007669"/>
    <property type="project" value="UniProtKB-ARBA"/>
</dbReference>
<name>A0A0W0TPD5_9GAMM</name>
<feature type="binding site" evidence="6">
    <location>
        <position position="211"/>
    </location>
    <ligand>
        <name>FAD</name>
        <dbReference type="ChEBI" id="CHEBI:57692"/>
    </ligand>
</feature>
<dbReference type="AlphaFoldDB" id="A0A0W0TPD5"/>
<dbReference type="GO" id="GO:0009416">
    <property type="term" value="P:response to light stimulus"/>
    <property type="evidence" value="ECO:0007669"/>
    <property type="project" value="TreeGrafter"/>
</dbReference>
<evidence type="ECO:0000259" key="8">
    <source>
        <dbReference type="PROSITE" id="PS51645"/>
    </source>
</evidence>
<dbReference type="InterPro" id="IPR006050">
    <property type="entry name" value="DNA_photolyase_N"/>
</dbReference>
<dbReference type="GO" id="GO:0003904">
    <property type="term" value="F:deoxyribodipyrimidine photo-lyase activity"/>
    <property type="evidence" value="ECO:0007669"/>
    <property type="project" value="TreeGrafter"/>
</dbReference>
<evidence type="ECO:0000256" key="7">
    <source>
        <dbReference type="RuleBase" id="RU004182"/>
    </source>
</evidence>
<dbReference type="InterPro" id="IPR014729">
    <property type="entry name" value="Rossmann-like_a/b/a_fold"/>
</dbReference>
<comment type="caution">
    <text evidence="9">The sequence shown here is derived from an EMBL/GenBank/DDBJ whole genome shotgun (WGS) entry which is preliminary data.</text>
</comment>
<evidence type="ECO:0000313" key="9">
    <source>
        <dbReference type="EMBL" id="KTC97463.1"/>
    </source>
</evidence>
<comment type="similarity">
    <text evidence="7">Belongs to the DNA photolyase family.</text>
</comment>
<dbReference type="InterPro" id="IPR036134">
    <property type="entry name" value="Crypto/Photolyase_FAD-like_sf"/>
</dbReference>
<feature type="domain" description="Photolyase/cryptochrome alpha/beta" evidence="8">
    <location>
        <begin position="3"/>
        <end position="132"/>
    </location>
</feature>
<dbReference type="PROSITE" id="PS00394">
    <property type="entry name" value="DNA_PHOTOLYASES_1_1"/>
    <property type="match status" value="1"/>
</dbReference>
<dbReference type="SUPFAM" id="SSF52425">
    <property type="entry name" value="Cryptochrome/photolyase, N-terminal domain"/>
    <property type="match status" value="1"/>
</dbReference>
<proteinExistence type="inferred from homology"/>
<dbReference type="Pfam" id="PF00875">
    <property type="entry name" value="DNA_photolyase"/>
    <property type="match status" value="1"/>
</dbReference>
<dbReference type="InterPro" id="IPR002081">
    <property type="entry name" value="Cryptochrome/DNA_photolyase_1"/>
</dbReference>
<dbReference type="PATRIC" id="fig|45065.4.peg.1935"/>
<keyword evidence="10" id="KW-1185">Reference proteome</keyword>
<evidence type="ECO:0000256" key="5">
    <source>
        <dbReference type="ARBA" id="ARBA00022991"/>
    </source>
</evidence>
<reference evidence="9 10" key="1">
    <citation type="submission" date="2015-11" db="EMBL/GenBank/DDBJ databases">
        <title>Genomic analysis of 38 Legionella species identifies large and diverse effector repertoires.</title>
        <authorList>
            <person name="Burstein D."/>
            <person name="Amaro F."/>
            <person name="Zusman T."/>
            <person name="Lifshitz Z."/>
            <person name="Cohen O."/>
            <person name="Gilbert J.A."/>
            <person name="Pupko T."/>
            <person name="Shuman H.A."/>
            <person name="Segal G."/>
        </authorList>
    </citation>
    <scope>NUCLEOTIDE SEQUENCE [LARGE SCALE GENOMIC DNA]</scope>
    <source>
        <strain evidence="9 10">ATCC 49504</strain>
    </source>
</reference>
<evidence type="ECO:0000256" key="6">
    <source>
        <dbReference type="PIRSR" id="PIRSR602081-1"/>
    </source>
</evidence>
<gene>
    <name evidence="9" type="ORF">Lgee_1784</name>
</gene>
<evidence type="ECO:0000256" key="3">
    <source>
        <dbReference type="ARBA" id="ARBA00022630"/>
    </source>
</evidence>
<dbReference type="Gene3D" id="3.40.50.620">
    <property type="entry name" value="HUPs"/>
    <property type="match status" value="1"/>
</dbReference>
<evidence type="ECO:0000256" key="1">
    <source>
        <dbReference type="ARBA" id="ARBA00001932"/>
    </source>
</evidence>
<keyword evidence="5 7" id="KW-0157">Chromophore</keyword>
<dbReference type="GO" id="GO:0003677">
    <property type="term" value="F:DNA binding"/>
    <property type="evidence" value="ECO:0007669"/>
    <property type="project" value="TreeGrafter"/>
</dbReference>
<dbReference type="Pfam" id="PF03441">
    <property type="entry name" value="FAD_binding_7"/>
    <property type="match status" value="1"/>
</dbReference>